<dbReference type="GO" id="GO:0005525">
    <property type="term" value="F:GTP binding"/>
    <property type="evidence" value="ECO:0007669"/>
    <property type="project" value="UniProtKB-UniRule"/>
</dbReference>
<evidence type="ECO:0000313" key="10">
    <source>
        <dbReference type="EMBL" id="PCK21772.1"/>
    </source>
</evidence>
<name>A0A2A5IXC8_BACPU</name>
<comment type="cofactor">
    <cofactor evidence="8">
        <name>Mg(2+)</name>
        <dbReference type="ChEBI" id="CHEBI:18420"/>
    </cofactor>
</comment>
<proteinExistence type="inferred from homology"/>
<dbReference type="Proteomes" id="UP000228754">
    <property type="component" value="Unassembled WGS sequence"/>
</dbReference>
<feature type="binding site" evidence="8">
    <location>
        <position position="100"/>
    </location>
    <ligand>
        <name>Mg(2+)</name>
        <dbReference type="ChEBI" id="CHEBI:18420"/>
    </ligand>
</feature>
<dbReference type="HAMAP" id="MF_00316">
    <property type="entry name" value="MobA"/>
    <property type="match status" value="1"/>
</dbReference>
<dbReference type="PANTHER" id="PTHR19136">
    <property type="entry name" value="MOLYBDENUM COFACTOR GUANYLYLTRANSFERASE"/>
    <property type="match status" value="1"/>
</dbReference>
<keyword evidence="10" id="KW-0548">Nucleotidyltransferase</keyword>
<dbReference type="AlphaFoldDB" id="A0A2A5IXC8"/>
<comment type="subcellular location">
    <subcellularLocation>
        <location evidence="8">Cytoplasm</location>
    </subcellularLocation>
</comment>
<dbReference type="GO" id="GO:0046872">
    <property type="term" value="F:metal ion binding"/>
    <property type="evidence" value="ECO:0007669"/>
    <property type="project" value="UniProtKB-KW"/>
</dbReference>
<evidence type="ECO:0000259" key="9">
    <source>
        <dbReference type="Pfam" id="PF12804"/>
    </source>
</evidence>
<keyword evidence="2 8" id="KW-0808">Transferase</keyword>
<dbReference type="Gene3D" id="3.90.550.10">
    <property type="entry name" value="Spore Coat Polysaccharide Biosynthesis Protein SpsA, Chain A"/>
    <property type="match status" value="1"/>
</dbReference>
<feature type="binding site" evidence="8">
    <location>
        <position position="69"/>
    </location>
    <ligand>
        <name>GTP</name>
        <dbReference type="ChEBI" id="CHEBI:37565"/>
    </ligand>
</feature>
<sequence length="196" mass="22502">MRWLSVMNVILAGGASRRFGEPKASHLYQGKPLYEHVKKQLLDGQIIIISHPELVPFFKARGEQDVWLDDEEVRGCGPLAGMYTAMKKKEADWYLVTACDMPFIRKETAQTLSSYCKEHVDVVVPFVQGRLQPLFALYHRRCFPIIHACLNENQLAIKELLQKLNVHVVPEDELAVTSKEFHNINKRSDLRENGMI</sequence>
<keyword evidence="4 8" id="KW-0547">Nucleotide-binding</keyword>
<dbReference type="GO" id="GO:0006777">
    <property type="term" value="P:Mo-molybdopterin cofactor biosynthetic process"/>
    <property type="evidence" value="ECO:0007669"/>
    <property type="project" value="UniProtKB-KW"/>
</dbReference>
<keyword evidence="5 8" id="KW-0460">Magnesium</keyword>
<keyword evidence="3 8" id="KW-0479">Metal-binding</keyword>
<keyword evidence="6 8" id="KW-0342">GTP-binding</keyword>
<feature type="binding site" evidence="8">
    <location>
        <position position="100"/>
    </location>
    <ligand>
        <name>GTP</name>
        <dbReference type="ChEBI" id="CHEBI:37565"/>
    </ligand>
</feature>
<dbReference type="InterPro" id="IPR025877">
    <property type="entry name" value="MobA-like_NTP_Trfase"/>
</dbReference>
<feature type="domain" description="MobA-like NTP transferase" evidence="9">
    <location>
        <begin position="9"/>
        <end position="164"/>
    </location>
</feature>
<evidence type="ECO:0000256" key="4">
    <source>
        <dbReference type="ARBA" id="ARBA00022741"/>
    </source>
</evidence>
<organism evidence="10 11">
    <name type="scientific">Bacillus pumilus</name>
    <name type="common">Bacillus mesentericus</name>
    <dbReference type="NCBI Taxonomy" id="1408"/>
    <lineage>
        <taxon>Bacteria</taxon>
        <taxon>Bacillati</taxon>
        <taxon>Bacillota</taxon>
        <taxon>Bacilli</taxon>
        <taxon>Bacillales</taxon>
        <taxon>Bacillaceae</taxon>
        <taxon>Bacillus</taxon>
    </lineage>
</organism>
<comment type="caution">
    <text evidence="10">The sequence shown here is derived from an EMBL/GenBank/DDBJ whole genome shotgun (WGS) entry which is preliminary data.</text>
</comment>
<evidence type="ECO:0000256" key="2">
    <source>
        <dbReference type="ARBA" id="ARBA00022679"/>
    </source>
</evidence>
<evidence type="ECO:0000256" key="7">
    <source>
        <dbReference type="ARBA" id="ARBA00023150"/>
    </source>
</evidence>
<gene>
    <name evidence="8" type="primary">mobA</name>
    <name evidence="10" type="ORF">CEY02_06690</name>
</gene>
<comment type="function">
    <text evidence="8">Transfers a GMP moiety from GTP to Mo-molybdopterin (Mo-MPT) cofactor (Moco or molybdenum cofactor) to form Mo-molybdopterin guanine dinucleotide (Mo-MGD) cofactor.</text>
</comment>
<evidence type="ECO:0000256" key="3">
    <source>
        <dbReference type="ARBA" id="ARBA00022723"/>
    </source>
</evidence>
<dbReference type="EC" id="2.7.7.77" evidence="8"/>
<comment type="catalytic activity">
    <reaction evidence="8">
        <text>Mo-molybdopterin + GTP + H(+) = Mo-molybdopterin guanine dinucleotide + diphosphate</text>
        <dbReference type="Rhea" id="RHEA:34243"/>
        <dbReference type="ChEBI" id="CHEBI:15378"/>
        <dbReference type="ChEBI" id="CHEBI:33019"/>
        <dbReference type="ChEBI" id="CHEBI:37565"/>
        <dbReference type="ChEBI" id="CHEBI:71302"/>
        <dbReference type="ChEBI" id="CHEBI:71310"/>
        <dbReference type="EC" id="2.7.7.77"/>
    </reaction>
</comment>
<feature type="binding site" evidence="8">
    <location>
        <position position="23"/>
    </location>
    <ligand>
        <name>GTP</name>
        <dbReference type="ChEBI" id="CHEBI:37565"/>
    </ligand>
</feature>
<dbReference type="EMBL" id="NKHG01000045">
    <property type="protein sequence ID" value="PCK21772.1"/>
    <property type="molecule type" value="Genomic_DNA"/>
</dbReference>
<reference evidence="10 11" key="1">
    <citation type="submission" date="2017-06" db="EMBL/GenBank/DDBJ databases">
        <title>Draft Genome Sequence of Bacillus sp Strain 36R Isolated from saline sediment at Atanasia, Sonora, Mexico.</title>
        <authorList>
            <person name="Sanchez Diaz R."/>
            <person name="Quiroz Macias M.E."/>
            <person name="Ibarra Gamez J.C."/>
            <person name="Enciso Ibarra J."/>
            <person name="Gomez Gil B."/>
            <person name="Galaviz Silva L."/>
        </authorList>
    </citation>
    <scope>NUCLEOTIDE SEQUENCE [LARGE SCALE GENOMIC DNA]</scope>
    <source>
        <strain evidence="10 11">36R_ATNSAL</strain>
    </source>
</reference>
<dbReference type="InterPro" id="IPR013482">
    <property type="entry name" value="Molybde_CF_guanTrfase"/>
</dbReference>
<keyword evidence="1 8" id="KW-0963">Cytoplasm</keyword>
<dbReference type="InterPro" id="IPR029044">
    <property type="entry name" value="Nucleotide-diphossugar_trans"/>
</dbReference>
<comment type="similarity">
    <text evidence="8">Belongs to the MobA family.</text>
</comment>
<dbReference type="CDD" id="cd02503">
    <property type="entry name" value="MobA"/>
    <property type="match status" value="1"/>
</dbReference>
<dbReference type="Pfam" id="PF12804">
    <property type="entry name" value="NTP_transf_3"/>
    <property type="match status" value="1"/>
</dbReference>
<dbReference type="GO" id="GO:0061603">
    <property type="term" value="F:molybdenum cofactor guanylyltransferase activity"/>
    <property type="evidence" value="ECO:0007669"/>
    <property type="project" value="UniProtKB-EC"/>
</dbReference>
<evidence type="ECO:0000256" key="6">
    <source>
        <dbReference type="ARBA" id="ARBA00023134"/>
    </source>
</evidence>
<keyword evidence="7 8" id="KW-0501">Molybdenum cofactor biosynthesis</keyword>
<dbReference type="SUPFAM" id="SSF53448">
    <property type="entry name" value="Nucleotide-diphospho-sugar transferases"/>
    <property type="match status" value="1"/>
</dbReference>
<evidence type="ECO:0000256" key="1">
    <source>
        <dbReference type="ARBA" id="ARBA00022490"/>
    </source>
</evidence>
<dbReference type="PANTHER" id="PTHR19136:SF81">
    <property type="entry name" value="MOLYBDENUM COFACTOR GUANYLYLTRANSFERASE"/>
    <property type="match status" value="1"/>
</dbReference>
<evidence type="ECO:0000256" key="8">
    <source>
        <dbReference type="HAMAP-Rule" id="MF_00316"/>
    </source>
</evidence>
<comment type="caution">
    <text evidence="8">Lacks conserved residue(s) required for the propagation of feature annotation.</text>
</comment>
<protein>
    <recommendedName>
        <fullName evidence="8">Probable molybdenum cofactor guanylyltransferase</fullName>
        <shortName evidence="8">MoCo guanylyltransferase</shortName>
        <ecNumber evidence="8">2.7.7.77</ecNumber>
    </recommendedName>
    <alternativeName>
        <fullName evidence="8">GTP:molybdopterin guanylyltransferase</fullName>
    </alternativeName>
    <alternativeName>
        <fullName evidence="8">Mo-MPT guanylyltransferase</fullName>
    </alternativeName>
    <alternativeName>
        <fullName evidence="8">Molybdopterin guanylyltransferase</fullName>
    </alternativeName>
    <alternativeName>
        <fullName evidence="8">Molybdopterin-guanine dinucleotide synthase</fullName>
        <shortName evidence="8">MGD synthase</shortName>
    </alternativeName>
</protein>
<dbReference type="GO" id="GO:0005737">
    <property type="term" value="C:cytoplasm"/>
    <property type="evidence" value="ECO:0007669"/>
    <property type="project" value="UniProtKB-SubCell"/>
</dbReference>
<accession>A0A2A5IXC8</accession>
<evidence type="ECO:0000256" key="5">
    <source>
        <dbReference type="ARBA" id="ARBA00022842"/>
    </source>
</evidence>
<feature type="binding site" evidence="8">
    <location>
        <begin position="11"/>
        <end position="13"/>
    </location>
    <ligand>
        <name>GTP</name>
        <dbReference type="ChEBI" id="CHEBI:37565"/>
    </ligand>
</feature>
<comment type="domain">
    <text evidence="8">The N-terminal domain determines nucleotide recognition and specific binding, while the C-terminal domain determines the specific binding to the target protein.</text>
</comment>
<evidence type="ECO:0000313" key="11">
    <source>
        <dbReference type="Proteomes" id="UP000228754"/>
    </source>
</evidence>
<dbReference type="OrthoDB" id="9788394at2"/>